<evidence type="ECO:0000313" key="2">
    <source>
        <dbReference type="EMBL" id="TFY75315.1"/>
    </source>
</evidence>
<accession>A0A4Y9ZL14</accession>
<gene>
    <name evidence="2" type="ORF">EWM64_g8697</name>
</gene>
<keyword evidence="3" id="KW-1185">Reference proteome</keyword>
<dbReference type="EMBL" id="SFCI01001627">
    <property type="protein sequence ID" value="TFY75315.1"/>
    <property type="molecule type" value="Genomic_DNA"/>
</dbReference>
<evidence type="ECO:0000313" key="3">
    <source>
        <dbReference type="Proteomes" id="UP000298061"/>
    </source>
</evidence>
<dbReference type="Proteomes" id="UP000298061">
    <property type="component" value="Unassembled WGS sequence"/>
</dbReference>
<organism evidence="2 3">
    <name type="scientific">Hericium alpestre</name>
    <dbReference type="NCBI Taxonomy" id="135208"/>
    <lineage>
        <taxon>Eukaryota</taxon>
        <taxon>Fungi</taxon>
        <taxon>Dikarya</taxon>
        <taxon>Basidiomycota</taxon>
        <taxon>Agaricomycotina</taxon>
        <taxon>Agaricomycetes</taxon>
        <taxon>Russulales</taxon>
        <taxon>Hericiaceae</taxon>
        <taxon>Hericium</taxon>
    </lineage>
</organism>
<dbReference type="OrthoDB" id="2522283at2759"/>
<dbReference type="Pfam" id="PF12937">
    <property type="entry name" value="F-box-like"/>
    <property type="match status" value="1"/>
</dbReference>
<dbReference type="Gene3D" id="1.20.1280.50">
    <property type="match status" value="1"/>
</dbReference>
<dbReference type="STRING" id="135208.A0A4Y9ZL14"/>
<reference evidence="2 3" key="1">
    <citation type="submission" date="2019-02" db="EMBL/GenBank/DDBJ databases">
        <title>Genome sequencing of the rare red list fungi Hericium alpestre (H. flagellum).</title>
        <authorList>
            <person name="Buettner E."/>
            <person name="Kellner H."/>
        </authorList>
    </citation>
    <scope>NUCLEOTIDE SEQUENCE [LARGE SCALE GENOMIC DNA]</scope>
    <source>
        <strain evidence="2 3">DSM 108284</strain>
    </source>
</reference>
<dbReference type="InterPro" id="IPR036047">
    <property type="entry name" value="F-box-like_dom_sf"/>
</dbReference>
<evidence type="ECO:0000259" key="1">
    <source>
        <dbReference type="Pfam" id="PF12937"/>
    </source>
</evidence>
<comment type="caution">
    <text evidence="2">The sequence shown here is derived from an EMBL/GenBank/DDBJ whole genome shotgun (WGS) entry which is preliminary data.</text>
</comment>
<name>A0A4Y9ZL14_9AGAM</name>
<dbReference type="InterPro" id="IPR001810">
    <property type="entry name" value="F-box_dom"/>
</dbReference>
<dbReference type="AlphaFoldDB" id="A0A4Y9ZL14"/>
<feature type="domain" description="F-box" evidence="1">
    <location>
        <begin position="2"/>
        <end position="55"/>
    </location>
</feature>
<proteinExistence type="predicted"/>
<protein>
    <recommendedName>
        <fullName evidence="1">F-box domain-containing protein</fullName>
    </recommendedName>
</protein>
<sequence>MIPSLPSELIIKIIEHAYYLHIYGREADVKTLGACAMVCKQWSSCARKLLFFEVDLRSRGIPANSVFTNLEGPSTYTRSLKIKANRQPTTPDFIAVLSHFPALYHLDIFVESILELTELEVAQLVALPIKLRALTYYGRSMNVSRVLYQLMAVWPSIEFLHITSLGRLAPPPAERPPFSLYELATEYSGTLFPEPVLRWFLPPILAGQRGSINIMAITFPWGQAYDTLMEYAPYVRSLSLFCTRFPPQDFFERFGALEELTLSGFLTRQSRLNSESQCCHGQFSICGSME</sequence>
<dbReference type="SUPFAM" id="SSF81383">
    <property type="entry name" value="F-box domain"/>
    <property type="match status" value="1"/>
</dbReference>